<evidence type="ECO:0000313" key="2">
    <source>
        <dbReference type="Proteomes" id="UP001291623"/>
    </source>
</evidence>
<dbReference type="Proteomes" id="UP001291623">
    <property type="component" value="Unassembled WGS sequence"/>
</dbReference>
<gene>
    <name evidence="1" type="ORF">RND71_010735</name>
</gene>
<dbReference type="PANTHER" id="PTHR15140">
    <property type="entry name" value="TUBULIN-SPECIFIC CHAPERONE E"/>
    <property type="match status" value="1"/>
</dbReference>
<dbReference type="InterPro" id="IPR032675">
    <property type="entry name" value="LRR_dom_sf"/>
</dbReference>
<comment type="caution">
    <text evidence="1">The sequence shown here is derived from an EMBL/GenBank/DDBJ whole genome shotgun (WGS) entry which is preliminary data.</text>
</comment>
<accession>A0AAE1VSX9</accession>
<dbReference type="AlphaFoldDB" id="A0AAE1VSX9"/>
<dbReference type="Gene3D" id="3.80.10.10">
    <property type="entry name" value="Ribonuclease Inhibitor"/>
    <property type="match status" value="1"/>
</dbReference>
<dbReference type="PANTHER" id="PTHR15140:SF33">
    <property type="entry name" value="LATE BLIGHT RESISTANCE PROTEIN HOMOLOG R1A-3 ISOFORM X1"/>
    <property type="match status" value="1"/>
</dbReference>
<reference evidence="1" key="1">
    <citation type="submission" date="2023-12" db="EMBL/GenBank/DDBJ databases">
        <title>Genome assembly of Anisodus tanguticus.</title>
        <authorList>
            <person name="Wang Y.-J."/>
        </authorList>
    </citation>
    <scope>NUCLEOTIDE SEQUENCE</scope>
    <source>
        <strain evidence="1">KB-2021</strain>
        <tissue evidence="1">Leaf</tissue>
    </source>
</reference>
<evidence type="ECO:0000313" key="1">
    <source>
        <dbReference type="EMBL" id="KAK4371260.1"/>
    </source>
</evidence>
<protein>
    <submittedName>
        <fullName evidence="1">Uncharacterized protein</fullName>
    </submittedName>
</protein>
<keyword evidence="2" id="KW-1185">Reference proteome</keyword>
<proteinExistence type="predicted"/>
<sequence>MPSSDQNGNQMKRGFCRLKFLLLESRDLVHWRTMDYHLPSLTYLVPKFCYQLKEIPCDIGDIPTLQIIELHSGGPLLRSLPEEFVDSNKAWETIAGSLH</sequence>
<dbReference type="EMBL" id="JAVYJV010000005">
    <property type="protein sequence ID" value="KAK4371260.1"/>
    <property type="molecule type" value="Genomic_DNA"/>
</dbReference>
<name>A0AAE1VSX9_9SOLA</name>
<organism evidence="1 2">
    <name type="scientific">Anisodus tanguticus</name>
    <dbReference type="NCBI Taxonomy" id="243964"/>
    <lineage>
        <taxon>Eukaryota</taxon>
        <taxon>Viridiplantae</taxon>
        <taxon>Streptophyta</taxon>
        <taxon>Embryophyta</taxon>
        <taxon>Tracheophyta</taxon>
        <taxon>Spermatophyta</taxon>
        <taxon>Magnoliopsida</taxon>
        <taxon>eudicotyledons</taxon>
        <taxon>Gunneridae</taxon>
        <taxon>Pentapetalae</taxon>
        <taxon>asterids</taxon>
        <taxon>lamiids</taxon>
        <taxon>Solanales</taxon>
        <taxon>Solanaceae</taxon>
        <taxon>Solanoideae</taxon>
        <taxon>Hyoscyameae</taxon>
        <taxon>Anisodus</taxon>
    </lineage>
</organism>